<dbReference type="InterPro" id="IPR000073">
    <property type="entry name" value="AB_hydrolase_1"/>
</dbReference>
<gene>
    <name evidence="2" type="ORF">SAMN06295885_0729</name>
</gene>
<dbReference type="GO" id="GO:0003824">
    <property type="term" value="F:catalytic activity"/>
    <property type="evidence" value="ECO:0007669"/>
    <property type="project" value="UniProtKB-ARBA"/>
</dbReference>
<dbReference type="PANTHER" id="PTHR43194">
    <property type="entry name" value="HYDROLASE ALPHA/BETA FOLD FAMILY"/>
    <property type="match status" value="1"/>
</dbReference>
<dbReference type="InterPro" id="IPR050228">
    <property type="entry name" value="Carboxylesterase_BioH"/>
</dbReference>
<reference evidence="3" key="1">
    <citation type="submission" date="2017-04" db="EMBL/GenBank/DDBJ databases">
        <authorList>
            <person name="Varghese N."/>
            <person name="Submissions S."/>
        </authorList>
    </citation>
    <scope>NUCLEOTIDE SEQUENCE [LARGE SCALE GENOMIC DNA]</scope>
    <source>
        <strain evidence="3">VKM Ac-2121</strain>
    </source>
</reference>
<dbReference type="AlphaFoldDB" id="A0A1X7N4N4"/>
<name>A0A1X7N4N4_9MICO</name>
<organism evidence="2 3">
    <name type="scientific">Rathayibacter oskolensis</name>
    <dbReference type="NCBI Taxonomy" id="1891671"/>
    <lineage>
        <taxon>Bacteria</taxon>
        <taxon>Bacillati</taxon>
        <taxon>Actinomycetota</taxon>
        <taxon>Actinomycetes</taxon>
        <taxon>Micrococcales</taxon>
        <taxon>Microbacteriaceae</taxon>
        <taxon>Rathayibacter</taxon>
    </lineage>
</organism>
<evidence type="ECO:0000313" key="3">
    <source>
        <dbReference type="Proteomes" id="UP000193711"/>
    </source>
</evidence>
<dbReference type="Gene3D" id="3.40.50.1820">
    <property type="entry name" value="alpha/beta hydrolase"/>
    <property type="match status" value="1"/>
</dbReference>
<feature type="domain" description="AB hydrolase-1" evidence="1">
    <location>
        <begin position="36"/>
        <end position="248"/>
    </location>
</feature>
<dbReference type="SUPFAM" id="SSF53474">
    <property type="entry name" value="alpha/beta-Hydrolases"/>
    <property type="match status" value="1"/>
</dbReference>
<dbReference type="Proteomes" id="UP000193711">
    <property type="component" value="Unassembled WGS sequence"/>
</dbReference>
<dbReference type="InterPro" id="IPR029058">
    <property type="entry name" value="AB_hydrolase_fold"/>
</dbReference>
<dbReference type="OrthoDB" id="4944883at2"/>
<dbReference type="EMBL" id="FXBM01000001">
    <property type="protein sequence ID" value="SMH32352.1"/>
    <property type="molecule type" value="Genomic_DNA"/>
</dbReference>
<protein>
    <submittedName>
        <fullName evidence="2">Pimeloyl-ACP methyl ester carboxylesterase</fullName>
    </submittedName>
</protein>
<keyword evidence="3" id="KW-1185">Reference proteome</keyword>
<dbReference type="PANTHER" id="PTHR43194:SF5">
    <property type="entry name" value="PIMELOYL-[ACYL-CARRIER PROTEIN] METHYL ESTER ESTERASE"/>
    <property type="match status" value="1"/>
</dbReference>
<dbReference type="STRING" id="1891671.SAMN06295885_0729"/>
<proteinExistence type="predicted"/>
<evidence type="ECO:0000259" key="1">
    <source>
        <dbReference type="Pfam" id="PF12697"/>
    </source>
</evidence>
<dbReference type="Pfam" id="PF12697">
    <property type="entry name" value="Abhydrolase_6"/>
    <property type="match status" value="1"/>
</dbReference>
<accession>A0A1X7N4N4</accession>
<dbReference type="RefSeq" id="WP_085475208.1">
    <property type="nucleotide sequence ID" value="NZ_FXBM01000001.1"/>
</dbReference>
<evidence type="ECO:0000313" key="2">
    <source>
        <dbReference type="EMBL" id="SMH32352.1"/>
    </source>
</evidence>
<sequence>MTRRAEFLERQAALVRESTVDVGGAPVRLLSAGAPSTSLVLLVTGPGRGVRADSALLLPMLARRRRVAALELADLADPGRDGARAVGAALDALGAEDAVVVGHSLGAAVAISAAGDPRLRALALVAGWLRPTERLETFARLWESLAARPEARADLARLIAVRSLAELGPGRPSPFAVDSALVAAAAGADSLAGAARVRVPTLVVGCAADAVVGIEGAEALVGAIEDARYAVVDSGHAVLAERPAELLALLEHFLADPHRDPAGSVLPRMRV</sequence>